<evidence type="ECO:0000313" key="3">
    <source>
        <dbReference type="Proteomes" id="UP000198394"/>
    </source>
</evidence>
<evidence type="ECO:0000259" key="1">
    <source>
        <dbReference type="Pfam" id="PF03819"/>
    </source>
</evidence>
<organism evidence="2 3">
    <name type="scientific">Parageobacillus galactosidasius</name>
    <dbReference type="NCBI Taxonomy" id="883812"/>
    <lineage>
        <taxon>Bacteria</taxon>
        <taxon>Bacillati</taxon>
        <taxon>Bacillota</taxon>
        <taxon>Bacilli</taxon>
        <taxon>Bacillales</taxon>
        <taxon>Anoxybacillaceae</taxon>
        <taxon>Parageobacillus</taxon>
    </lineage>
</organism>
<dbReference type="PANTHER" id="PTHR46523">
    <property type="entry name" value="DCTP PYROPHOSPHATASE 1"/>
    <property type="match status" value="1"/>
</dbReference>
<proteinExistence type="predicted"/>
<dbReference type="PANTHER" id="PTHR46523:SF1">
    <property type="entry name" value="DCTP PYROPHOSPHATASE 1"/>
    <property type="match status" value="1"/>
</dbReference>
<dbReference type="CDD" id="cd11541">
    <property type="entry name" value="NTP-PPase_u4"/>
    <property type="match status" value="1"/>
</dbReference>
<dbReference type="InterPro" id="IPR011379">
    <property type="entry name" value="MazG-related_GP37"/>
</dbReference>
<evidence type="ECO:0000313" key="2">
    <source>
        <dbReference type="EMBL" id="OXB94690.1"/>
    </source>
</evidence>
<dbReference type="InterPro" id="IPR004518">
    <property type="entry name" value="MazG-like_dom"/>
</dbReference>
<dbReference type="EMBL" id="NDYL01000001">
    <property type="protein sequence ID" value="OXB94690.1"/>
    <property type="molecule type" value="Genomic_DNA"/>
</dbReference>
<feature type="domain" description="NTP pyrophosphohydrolase MazG-like" evidence="1">
    <location>
        <begin position="41"/>
        <end position="109"/>
    </location>
</feature>
<protein>
    <recommendedName>
        <fullName evidence="1">NTP pyrophosphohydrolase MazG-like domain-containing protein</fullName>
    </recommendedName>
</protein>
<dbReference type="AlphaFoldDB" id="A0A226QSX4"/>
<dbReference type="InterPro" id="IPR052555">
    <property type="entry name" value="dCTP_Pyrophosphatase"/>
</dbReference>
<sequence>MTSESMELTKALTFTEYQHLAQRTANHVLNEKTRLAAAGLGVAGEAGEIADHIKKFIAHGHELDHEKLSKEIGDVLWYLAELSTLLKIDLAAIAMRNIEKLKKRYPEGFSEKRSINRNEEEE</sequence>
<reference evidence="2 3" key="1">
    <citation type="submission" date="2017-04" db="EMBL/GenBank/DDBJ databases">
        <title>The genome sequence of Parageobacillus galactosidasius DSM 18751.</title>
        <authorList>
            <person name="Ramaloko W.T."/>
            <person name="Koen N."/>
            <person name="Polliack S."/>
            <person name="Aliyu H."/>
            <person name="Lebre P."/>
            <person name="Mohr T."/>
            <person name="Oswald F."/>
            <person name="Zwick M."/>
            <person name="Neumann A."/>
            <person name="Syldatk C."/>
            <person name="Cowan D."/>
            <person name="De Maayer P."/>
        </authorList>
    </citation>
    <scope>NUCLEOTIDE SEQUENCE [LARGE SCALE GENOMIC DNA]</scope>
    <source>
        <strain evidence="2 3">DSM 18751</strain>
    </source>
</reference>
<dbReference type="Gene3D" id="1.10.287.1080">
    <property type="entry name" value="MazG-like"/>
    <property type="match status" value="1"/>
</dbReference>
<dbReference type="PIRSF" id="PIRSF006639">
    <property type="entry name" value="UCP006639_pph"/>
    <property type="match status" value="1"/>
</dbReference>
<comment type="caution">
    <text evidence="2">The sequence shown here is derived from an EMBL/GenBank/DDBJ whole genome shotgun (WGS) entry which is preliminary data.</text>
</comment>
<name>A0A226QSX4_9BACL</name>
<dbReference type="RefSeq" id="WP_245842310.1">
    <property type="nucleotide sequence ID" value="NZ_NDYL01000001.1"/>
</dbReference>
<dbReference type="Proteomes" id="UP000198394">
    <property type="component" value="Unassembled WGS sequence"/>
</dbReference>
<dbReference type="SUPFAM" id="SSF101386">
    <property type="entry name" value="all-alpha NTP pyrophosphatases"/>
    <property type="match status" value="1"/>
</dbReference>
<keyword evidence="3" id="KW-1185">Reference proteome</keyword>
<accession>A0A226QSX4</accession>
<gene>
    <name evidence="2" type="ORF">B9L23_07430</name>
</gene>
<dbReference type="Pfam" id="PF03819">
    <property type="entry name" value="MazG"/>
    <property type="match status" value="1"/>
</dbReference>